<keyword evidence="2" id="KW-1185">Reference proteome</keyword>
<dbReference type="RefSeq" id="WP_046239630.1">
    <property type="nucleotide sequence ID" value="NZ_CBCSDN010000033.1"/>
</dbReference>
<evidence type="ECO:0000313" key="2">
    <source>
        <dbReference type="Proteomes" id="UP000095607"/>
    </source>
</evidence>
<dbReference type="Proteomes" id="UP000095607">
    <property type="component" value="Chromosome"/>
</dbReference>
<evidence type="ECO:0000313" key="1">
    <source>
        <dbReference type="EMBL" id="AOV00580.1"/>
    </source>
</evidence>
<gene>
    <name evidence="1" type="ORF">BI380_04030</name>
</gene>
<protein>
    <recommendedName>
        <fullName evidence="3">Glutathionylspermidine synthase pre-ATP-grasp-like domain-containing protein</fullName>
    </recommendedName>
</protein>
<accession>A0ABM6DZX3</accession>
<reference evidence="1 2" key="1">
    <citation type="submission" date="2016-09" db="EMBL/GenBank/DDBJ databases">
        <title>Complete genome sequence of Deltia acidovorans CM13 isolated from murine proximal colonic tissue.</title>
        <authorList>
            <person name="Saffarian A."/>
        </authorList>
    </citation>
    <scope>NUCLEOTIDE SEQUENCE [LARGE SCALE GENOMIC DNA]</scope>
    <source>
        <strain evidence="1 2">CM13</strain>
    </source>
</reference>
<sequence length="69" mass="7920">MLLTYEEFPTLLTMPRWFGTPEVKVMPGKPEDYFIEQLHPDWFQVIDSDGDVVYSGIGPVSVRQSNAPF</sequence>
<proteinExistence type="predicted"/>
<dbReference type="EMBL" id="CP017420">
    <property type="protein sequence ID" value="AOV00580.1"/>
    <property type="molecule type" value="Genomic_DNA"/>
</dbReference>
<evidence type="ECO:0008006" key="3">
    <source>
        <dbReference type="Google" id="ProtNLM"/>
    </source>
</evidence>
<name>A0ABM6DZX3_9BURK</name>
<organism evidence="1 2">
    <name type="scientific">Delftia tsuruhatensis</name>
    <dbReference type="NCBI Taxonomy" id="180282"/>
    <lineage>
        <taxon>Bacteria</taxon>
        <taxon>Pseudomonadati</taxon>
        <taxon>Pseudomonadota</taxon>
        <taxon>Betaproteobacteria</taxon>
        <taxon>Burkholderiales</taxon>
        <taxon>Comamonadaceae</taxon>
        <taxon>Delftia</taxon>
    </lineage>
</organism>